<name>A0AAD4C607_BOLED</name>
<dbReference type="Gene3D" id="2.30.29.30">
    <property type="entry name" value="Pleckstrin-homology domain (PH domain)/Phosphotyrosine-binding domain (PTB)"/>
    <property type="match status" value="1"/>
</dbReference>
<feature type="region of interest" description="Disordered" evidence="3">
    <location>
        <begin position="1"/>
        <end position="288"/>
    </location>
</feature>
<evidence type="ECO:0000256" key="1">
    <source>
        <dbReference type="ARBA" id="ARBA00004123"/>
    </source>
</evidence>
<feature type="domain" description="RanBD1" evidence="4">
    <location>
        <begin position="503"/>
        <end position="584"/>
    </location>
</feature>
<dbReference type="PROSITE" id="PS50196">
    <property type="entry name" value="RANBD1"/>
    <property type="match status" value="1"/>
</dbReference>
<reference evidence="5" key="2">
    <citation type="journal article" date="2020" name="Nat. Commun.">
        <title>Large-scale genome sequencing of mycorrhizal fungi provides insights into the early evolution of symbiotic traits.</title>
        <authorList>
            <person name="Miyauchi S."/>
            <person name="Kiss E."/>
            <person name="Kuo A."/>
            <person name="Drula E."/>
            <person name="Kohler A."/>
            <person name="Sanchez-Garcia M."/>
            <person name="Morin E."/>
            <person name="Andreopoulos B."/>
            <person name="Barry K.W."/>
            <person name="Bonito G."/>
            <person name="Buee M."/>
            <person name="Carver A."/>
            <person name="Chen C."/>
            <person name="Cichocki N."/>
            <person name="Clum A."/>
            <person name="Culley D."/>
            <person name="Crous P.W."/>
            <person name="Fauchery L."/>
            <person name="Girlanda M."/>
            <person name="Hayes R.D."/>
            <person name="Keri Z."/>
            <person name="LaButti K."/>
            <person name="Lipzen A."/>
            <person name="Lombard V."/>
            <person name="Magnuson J."/>
            <person name="Maillard F."/>
            <person name="Murat C."/>
            <person name="Nolan M."/>
            <person name="Ohm R.A."/>
            <person name="Pangilinan J."/>
            <person name="Pereira M.F."/>
            <person name="Perotto S."/>
            <person name="Peter M."/>
            <person name="Pfister S."/>
            <person name="Riley R."/>
            <person name="Sitrit Y."/>
            <person name="Stielow J.B."/>
            <person name="Szollosi G."/>
            <person name="Zifcakova L."/>
            <person name="Stursova M."/>
            <person name="Spatafora J.W."/>
            <person name="Tedersoo L."/>
            <person name="Vaario L.M."/>
            <person name="Yamada A."/>
            <person name="Yan M."/>
            <person name="Wang P."/>
            <person name="Xu J."/>
            <person name="Bruns T."/>
            <person name="Baldrian P."/>
            <person name="Vilgalys R."/>
            <person name="Dunand C."/>
            <person name="Henrissat B."/>
            <person name="Grigoriev I.V."/>
            <person name="Hibbett D."/>
            <person name="Nagy L.G."/>
            <person name="Martin F.M."/>
        </authorList>
    </citation>
    <scope>NUCLEOTIDE SEQUENCE</scope>
    <source>
        <strain evidence="5">BED1</strain>
    </source>
</reference>
<feature type="compositionally biased region" description="Polar residues" evidence="3">
    <location>
        <begin position="150"/>
        <end position="169"/>
    </location>
</feature>
<dbReference type="GO" id="GO:0005634">
    <property type="term" value="C:nucleus"/>
    <property type="evidence" value="ECO:0007669"/>
    <property type="project" value="UniProtKB-SubCell"/>
</dbReference>
<reference evidence="5" key="1">
    <citation type="submission" date="2019-10" db="EMBL/GenBank/DDBJ databases">
        <authorList>
            <consortium name="DOE Joint Genome Institute"/>
            <person name="Kuo A."/>
            <person name="Miyauchi S."/>
            <person name="Kiss E."/>
            <person name="Drula E."/>
            <person name="Kohler A."/>
            <person name="Sanchez-Garcia M."/>
            <person name="Andreopoulos B."/>
            <person name="Barry K.W."/>
            <person name="Bonito G."/>
            <person name="Buee M."/>
            <person name="Carver A."/>
            <person name="Chen C."/>
            <person name="Cichocki N."/>
            <person name="Clum A."/>
            <person name="Culley D."/>
            <person name="Crous P.W."/>
            <person name="Fauchery L."/>
            <person name="Girlanda M."/>
            <person name="Hayes R."/>
            <person name="Keri Z."/>
            <person name="LaButti K."/>
            <person name="Lipzen A."/>
            <person name="Lombard V."/>
            <person name="Magnuson J."/>
            <person name="Maillard F."/>
            <person name="Morin E."/>
            <person name="Murat C."/>
            <person name="Nolan M."/>
            <person name="Ohm R."/>
            <person name="Pangilinan J."/>
            <person name="Pereira M."/>
            <person name="Perotto S."/>
            <person name="Peter M."/>
            <person name="Riley R."/>
            <person name="Sitrit Y."/>
            <person name="Stielow B."/>
            <person name="Szollosi G."/>
            <person name="Zifcakova L."/>
            <person name="Stursova M."/>
            <person name="Spatafora J.W."/>
            <person name="Tedersoo L."/>
            <person name="Vaario L.-M."/>
            <person name="Yamada A."/>
            <person name="Yan M."/>
            <person name="Wang P."/>
            <person name="Xu J."/>
            <person name="Bruns T."/>
            <person name="Baldrian P."/>
            <person name="Vilgalys R."/>
            <person name="Henrissat B."/>
            <person name="Grigoriev I.V."/>
            <person name="Hibbett D."/>
            <person name="Nagy L.G."/>
            <person name="Martin F.M."/>
        </authorList>
    </citation>
    <scope>NUCLEOTIDE SEQUENCE</scope>
    <source>
        <strain evidence="5">BED1</strain>
    </source>
</reference>
<protein>
    <recommendedName>
        <fullName evidence="4">RanBD1 domain-containing protein</fullName>
    </recommendedName>
</protein>
<organism evidence="5 6">
    <name type="scientific">Boletus edulis BED1</name>
    <dbReference type="NCBI Taxonomy" id="1328754"/>
    <lineage>
        <taxon>Eukaryota</taxon>
        <taxon>Fungi</taxon>
        <taxon>Dikarya</taxon>
        <taxon>Basidiomycota</taxon>
        <taxon>Agaricomycotina</taxon>
        <taxon>Agaricomycetes</taxon>
        <taxon>Agaricomycetidae</taxon>
        <taxon>Boletales</taxon>
        <taxon>Boletineae</taxon>
        <taxon>Boletaceae</taxon>
        <taxon>Boletoideae</taxon>
        <taxon>Boletus</taxon>
    </lineage>
</organism>
<dbReference type="AlphaFoldDB" id="A0AAD4C607"/>
<feature type="compositionally biased region" description="Low complexity" evidence="3">
    <location>
        <begin position="373"/>
        <end position="392"/>
    </location>
</feature>
<feature type="compositionally biased region" description="Basic and acidic residues" evidence="3">
    <location>
        <begin position="39"/>
        <end position="48"/>
    </location>
</feature>
<dbReference type="PANTHER" id="PTHR23138:SF142">
    <property type="entry name" value="RAN-BINDING PROTEIN 3B-RELATED"/>
    <property type="match status" value="1"/>
</dbReference>
<dbReference type="SMART" id="SM00160">
    <property type="entry name" value="RanBD"/>
    <property type="match status" value="1"/>
</dbReference>
<feature type="compositionally biased region" description="Low complexity" evidence="3">
    <location>
        <begin position="88"/>
        <end position="101"/>
    </location>
</feature>
<proteinExistence type="predicted"/>
<evidence type="ECO:0000259" key="4">
    <source>
        <dbReference type="PROSITE" id="PS50196"/>
    </source>
</evidence>
<keyword evidence="6" id="KW-1185">Reference proteome</keyword>
<dbReference type="Proteomes" id="UP001194468">
    <property type="component" value="Unassembled WGS sequence"/>
</dbReference>
<feature type="region of interest" description="Disordered" evidence="3">
    <location>
        <begin position="303"/>
        <end position="518"/>
    </location>
</feature>
<keyword evidence="2" id="KW-0539">Nucleus</keyword>
<dbReference type="EMBL" id="WHUW01000003">
    <property type="protein sequence ID" value="KAF8448880.1"/>
    <property type="molecule type" value="Genomic_DNA"/>
</dbReference>
<feature type="compositionally biased region" description="Polar residues" evidence="3">
    <location>
        <begin position="303"/>
        <end position="326"/>
    </location>
</feature>
<comment type="subcellular location">
    <subcellularLocation>
        <location evidence="1">Nucleus</location>
    </subcellularLocation>
</comment>
<dbReference type="PANTHER" id="PTHR23138">
    <property type="entry name" value="RAN BINDING PROTEIN"/>
    <property type="match status" value="1"/>
</dbReference>
<feature type="compositionally biased region" description="Basic and acidic residues" evidence="3">
    <location>
        <begin position="200"/>
        <end position="219"/>
    </location>
</feature>
<accession>A0AAD4C607</accession>
<gene>
    <name evidence="5" type="ORF">L210DRAFT_1054843</name>
</gene>
<evidence type="ECO:0000256" key="3">
    <source>
        <dbReference type="SAM" id="MobiDB-lite"/>
    </source>
</evidence>
<dbReference type="InterPro" id="IPR011993">
    <property type="entry name" value="PH-like_dom_sf"/>
</dbReference>
<feature type="compositionally biased region" description="Basic and acidic residues" evidence="3">
    <location>
        <begin position="239"/>
        <end position="254"/>
    </location>
</feature>
<comment type="caution">
    <text evidence="5">The sequence shown here is derived from an EMBL/GenBank/DDBJ whole genome shotgun (WGS) entry which is preliminary data.</text>
</comment>
<dbReference type="SUPFAM" id="SSF50729">
    <property type="entry name" value="PH domain-like"/>
    <property type="match status" value="1"/>
</dbReference>
<dbReference type="InterPro" id="IPR000156">
    <property type="entry name" value="Ran_bind_dom"/>
</dbReference>
<evidence type="ECO:0000256" key="2">
    <source>
        <dbReference type="ARBA" id="ARBA00023242"/>
    </source>
</evidence>
<sequence>MTDTVDAALVASDNDNDRKPSPPSPSPSPDANECTEQILPRKREREVSLEPATPKTATSAHALDVKSPAKKGRVHLDTTLEEDAQDAQSQSRSRTPSHPHSPALSVSPPHDVKVRQISQGVEDMKWQQKSESQQDAGPNSQPDIAPSQDVGGTQNAIEPTQVVFGSQSAEEPPSSFVSVEDATAEAEAQDTASSLPHTRRPSESDGGELDKGLKRKLADRATSLGPESAPSTLAPTAETVKRPRDDADKDDNPRVSKRPSPPPEQDEESAPMPVPAPETPAPKLGGFMSYASAASPFASVKGQNVFSSASPNNQKPTTSPSTNNVSLPLDTTPIHAPFASPFSQSSFAAFASSHTSSQPATPSTATKRTGFEAFAGSASPFATASPFSPARSKSPLGNNKSSILARSKSPTRRTIGLNSVFSSYAGGGTFSAPHPKRARAESPDGGSSRSSLERKESALGGLGNGEASGSGEEGDLDREGSDRAPSTFGERLRASKDGDEEQSEEEKDKLTEQEVITGEEEEETLLHIRGKLYALCPQNQWKERGTGQLKLNVRRADGSGARLVMRKEAVYTLLLNVSLFQGMKCFLAQDPRYIRFSAIEDNKTVHYNIRVSNAKIAQELLDEINAYIPS</sequence>
<evidence type="ECO:0000313" key="5">
    <source>
        <dbReference type="EMBL" id="KAF8448880.1"/>
    </source>
</evidence>
<evidence type="ECO:0000313" key="6">
    <source>
        <dbReference type="Proteomes" id="UP001194468"/>
    </source>
</evidence>
<feature type="compositionally biased region" description="Polar residues" evidence="3">
    <location>
        <begin position="129"/>
        <end position="142"/>
    </location>
</feature>
<dbReference type="Pfam" id="PF00638">
    <property type="entry name" value="Ran_BP1"/>
    <property type="match status" value="1"/>
</dbReference>
<feature type="compositionally biased region" description="Polar residues" evidence="3">
    <location>
        <begin position="395"/>
        <end position="404"/>
    </location>
</feature>
<dbReference type="InterPro" id="IPR045255">
    <property type="entry name" value="RanBP1-like"/>
</dbReference>
<feature type="compositionally biased region" description="Low complexity" evidence="3">
    <location>
        <begin position="335"/>
        <end position="366"/>
    </location>
</feature>